<name>A0AAE1C3G5_9PEZI</name>
<dbReference type="AlphaFoldDB" id="A0AAE1C3G5"/>
<gene>
    <name evidence="1" type="ORF">LTR78_003563</name>
</gene>
<dbReference type="EMBL" id="JAUTXT010000009">
    <property type="protein sequence ID" value="KAK3676786.1"/>
    <property type="molecule type" value="Genomic_DNA"/>
</dbReference>
<protein>
    <recommendedName>
        <fullName evidence="3">p-hydroxylaminobenzoate lyase</fullName>
    </recommendedName>
</protein>
<proteinExistence type="predicted"/>
<dbReference type="Pfam" id="PF16155">
    <property type="entry name" value="PnbB"/>
    <property type="match status" value="1"/>
</dbReference>
<organism evidence="1 2">
    <name type="scientific">Recurvomyces mirabilis</name>
    <dbReference type="NCBI Taxonomy" id="574656"/>
    <lineage>
        <taxon>Eukaryota</taxon>
        <taxon>Fungi</taxon>
        <taxon>Dikarya</taxon>
        <taxon>Ascomycota</taxon>
        <taxon>Pezizomycotina</taxon>
        <taxon>Dothideomycetes</taxon>
        <taxon>Dothideomycetidae</taxon>
        <taxon>Mycosphaerellales</taxon>
        <taxon>Teratosphaeriaceae</taxon>
        <taxon>Recurvomyces</taxon>
    </lineage>
</organism>
<dbReference type="Proteomes" id="UP001274830">
    <property type="component" value="Unassembled WGS sequence"/>
</dbReference>
<comment type="caution">
    <text evidence="1">The sequence shown here is derived from an EMBL/GenBank/DDBJ whole genome shotgun (WGS) entry which is preliminary data.</text>
</comment>
<evidence type="ECO:0008006" key="3">
    <source>
        <dbReference type="Google" id="ProtNLM"/>
    </source>
</evidence>
<evidence type="ECO:0000313" key="1">
    <source>
        <dbReference type="EMBL" id="KAK3676786.1"/>
    </source>
</evidence>
<dbReference type="InterPro" id="IPR032345">
    <property type="entry name" value="PnbB"/>
</dbReference>
<evidence type="ECO:0000313" key="2">
    <source>
        <dbReference type="Proteomes" id="UP001274830"/>
    </source>
</evidence>
<sequence>MTTENDLVKCFQCNACHDGSPEGIDLDNHPTLKKLANRSLEFLLEVQNLTPGKNLEKRLNAEYGPGNPYFEDFCKYIKQGFEEGWVATHLIDGPKYRRGKIMHPTADNLYMSLTAVYFDSPERYSGQYHKHPYGEINCVIPIDPNFQLESLPEDTWIGAGWTSLAPGTHHYPRARGGRGIAFFFLPSGRIAYNAKPGEPQPATL</sequence>
<reference evidence="1" key="1">
    <citation type="submission" date="2023-07" db="EMBL/GenBank/DDBJ databases">
        <title>Black Yeasts Isolated from many extreme environments.</title>
        <authorList>
            <person name="Coleine C."/>
            <person name="Stajich J.E."/>
            <person name="Selbmann L."/>
        </authorList>
    </citation>
    <scope>NUCLEOTIDE SEQUENCE</scope>
    <source>
        <strain evidence="1">CCFEE 5485</strain>
    </source>
</reference>
<accession>A0AAE1C3G5</accession>
<keyword evidence="2" id="KW-1185">Reference proteome</keyword>